<dbReference type="PROSITE" id="PS50801">
    <property type="entry name" value="STAS"/>
    <property type="match status" value="1"/>
</dbReference>
<dbReference type="InterPro" id="IPR058548">
    <property type="entry name" value="MlaB-like_STAS"/>
</dbReference>
<evidence type="ECO:0000313" key="3">
    <source>
        <dbReference type="Proteomes" id="UP000663570"/>
    </source>
</evidence>
<dbReference type="EMBL" id="CP071060">
    <property type="protein sequence ID" value="QSI77918.1"/>
    <property type="molecule type" value="Genomic_DNA"/>
</dbReference>
<gene>
    <name evidence="2" type="ORF">JY500_04555</name>
</gene>
<dbReference type="SUPFAM" id="SSF52091">
    <property type="entry name" value="SpoIIaa-like"/>
    <property type="match status" value="1"/>
</dbReference>
<feature type="domain" description="STAS" evidence="1">
    <location>
        <begin position="9"/>
        <end position="100"/>
    </location>
</feature>
<dbReference type="InterPro" id="IPR002645">
    <property type="entry name" value="STAS_dom"/>
</dbReference>
<reference evidence="2 3" key="1">
    <citation type="submission" date="2021-02" db="EMBL/GenBank/DDBJ databases">
        <title>Niveibacterium changnyeongensis HC41.</title>
        <authorList>
            <person name="Kang M."/>
        </authorList>
    </citation>
    <scope>NUCLEOTIDE SEQUENCE [LARGE SCALE GENOMIC DNA]</scope>
    <source>
        <strain evidence="2 3">HC41</strain>
    </source>
</reference>
<dbReference type="Pfam" id="PF13466">
    <property type="entry name" value="STAS_2"/>
    <property type="match status" value="1"/>
</dbReference>
<evidence type="ECO:0000313" key="2">
    <source>
        <dbReference type="EMBL" id="QSI77918.1"/>
    </source>
</evidence>
<dbReference type="Gene3D" id="3.30.750.24">
    <property type="entry name" value="STAS domain"/>
    <property type="match status" value="1"/>
</dbReference>
<dbReference type="CDD" id="cd07043">
    <property type="entry name" value="STAS_anti-anti-sigma_factors"/>
    <property type="match status" value="1"/>
</dbReference>
<organism evidence="2 3">
    <name type="scientific">Niveibacterium microcysteis</name>
    <dbReference type="NCBI Taxonomy" id="2811415"/>
    <lineage>
        <taxon>Bacteria</taxon>
        <taxon>Pseudomonadati</taxon>
        <taxon>Pseudomonadota</taxon>
        <taxon>Betaproteobacteria</taxon>
        <taxon>Rhodocyclales</taxon>
        <taxon>Rhodocyclaceae</taxon>
        <taxon>Niveibacterium</taxon>
    </lineage>
</organism>
<protein>
    <submittedName>
        <fullName evidence="2">STAS domain-containing protein</fullName>
    </submittedName>
</protein>
<evidence type="ECO:0000259" key="1">
    <source>
        <dbReference type="PROSITE" id="PS50801"/>
    </source>
</evidence>
<dbReference type="RefSeq" id="WP_206255201.1">
    <property type="nucleotide sequence ID" value="NZ_CP071060.1"/>
</dbReference>
<proteinExistence type="predicted"/>
<name>A0ABX7M853_9RHOO</name>
<sequence>MIREEGERLIIEGPITMETAASLLDSGRRLCGQVECSAGRVIDLSGVSSVDSAALAVVLAWMRAAGSGRTLRIEGVPPQLRSLAALYDLADVLPLGEAAQ</sequence>
<dbReference type="InterPro" id="IPR036513">
    <property type="entry name" value="STAS_dom_sf"/>
</dbReference>
<accession>A0ABX7M853</accession>
<dbReference type="Proteomes" id="UP000663570">
    <property type="component" value="Chromosome"/>
</dbReference>
<keyword evidence="3" id="KW-1185">Reference proteome</keyword>